<gene>
    <name evidence="1" type="ORF">CCACVL1_17934</name>
</gene>
<name>A0A1R3HP67_COCAP</name>
<evidence type="ECO:0000313" key="2">
    <source>
        <dbReference type="Proteomes" id="UP000188268"/>
    </source>
</evidence>
<proteinExistence type="predicted"/>
<evidence type="ECO:0000313" key="1">
    <source>
        <dbReference type="EMBL" id="OMO72113.1"/>
    </source>
</evidence>
<sequence>MEDMFASLELANNVLTLELHQANGTDFLGFPEFQIFESRHRKANVNVAAIANLIVASIPWEDEAKY</sequence>
<keyword evidence="2" id="KW-1185">Reference proteome</keyword>
<protein>
    <submittedName>
        <fullName evidence="1">Uncharacterized protein</fullName>
    </submittedName>
</protein>
<dbReference type="Proteomes" id="UP000188268">
    <property type="component" value="Unassembled WGS sequence"/>
</dbReference>
<organism evidence="1 2">
    <name type="scientific">Corchorus capsularis</name>
    <name type="common">Jute</name>
    <dbReference type="NCBI Taxonomy" id="210143"/>
    <lineage>
        <taxon>Eukaryota</taxon>
        <taxon>Viridiplantae</taxon>
        <taxon>Streptophyta</taxon>
        <taxon>Embryophyta</taxon>
        <taxon>Tracheophyta</taxon>
        <taxon>Spermatophyta</taxon>
        <taxon>Magnoliopsida</taxon>
        <taxon>eudicotyledons</taxon>
        <taxon>Gunneridae</taxon>
        <taxon>Pentapetalae</taxon>
        <taxon>rosids</taxon>
        <taxon>malvids</taxon>
        <taxon>Malvales</taxon>
        <taxon>Malvaceae</taxon>
        <taxon>Grewioideae</taxon>
        <taxon>Apeibeae</taxon>
        <taxon>Corchorus</taxon>
    </lineage>
</organism>
<dbReference type="AlphaFoldDB" id="A0A1R3HP67"/>
<comment type="caution">
    <text evidence="1">The sequence shown here is derived from an EMBL/GenBank/DDBJ whole genome shotgun (WGS) entry which is preliminary data.</text>
</comment>
<dbReference type="Gramene" id="OMO72113">
    <property type="protein sequence ID" value="OMO72113"/>
    <property type="gene ID" value="CCACVL1_17934"/>
</dbReference>
<dbReference type="EMBL" id="AWWV01011484">
    <property type="protein sequence ID" value="OMO72113.1"/>
    <property type="molecule type" value="Genomic_DNA"/>
</dbReference>
<accession>A0A1R3HP67</accession>
<reference evidence="1 2" key="1">
    <citation type="submission" date="2013-09" db="EMBL/GenBank/DDBJ databases">
        <title>Corchorus capsularis genome sequencing.</title>
        <authorList>
            <person name="Alam M."/>
            <person name="Haque M.S."/>
            <person name="Islam M.S."/>
            <person name="Emdad E.M."/>
            <person name="Islam M.M."/>
            <person name="Ahmed B."/>
            <person name="Halim A."/>
            <person name="Hossen Q.M.M."/>
            <person name="Hossain M.Z."/>
            <person name="Ahmed R."/>
            <person name="Khan M.M."/>
            <person name="Islam R."/>
            <person name="Rashid M.M."/>
            <person name="Khan S.A."/>
            <person name="Rahman M.S."/>
            <person name="Alam M."/>
        </authorList>
    </citation>
    <scope>NUCLEOTIDE SEQUENCE [LARGE SCALE GENOMIC DNA]</scope>
    <source>
        <strain evidence="2">cv. CVL-1</strain>
        <tissue evidence="1">Whole seedling</tissue>
    </source>
</reference>